<gene>
    <name evidence="2" type="ORF">LTRI10_LOCUS2000</name>
</gene>
<keyword evidence="3" id="KW-1185">Reference proteome</keyword>
<accession>A0AAV2CCD3</accession>
<dbReference type="Proteomes" id="UP001497516">
    <property type="component" value="Chromosome 1"/>
</dbReference>
<sequence length="73" mass="8422">MDWSSKSPRNFFNEIILNLHAHARLFTTRDVTGKGVVGYSRTFLIIIITGALRDSFRLLHNVFLALFILLIFL</sequence>
<feature type="transmembrane region" description="Helical" evidence="1">
    <location>
        <begin position="55"/>
        <end position="72"/>
    </location>
</feature>
<organism evidence="2 3">
    <name type="scientific">Linum trigynum</name>
    <dbReference type="NCBI Taxonomy" id="586398"/>
    <lineage>
        <taxon>Eukaryota</taxon>
        <taxon>Viridiplantae</taxon>
        <taxon>Streptophyta</taxon>
        <taxon>Embryophyta</taxon>
        <taxon>Tracheophyta</taxon>
        <taxon>Spermatophyta</taxon>
        <taxon>Magnoliopsida</taxon>
        <taxon>eudicotyledons</taxon>
        <taxon>Gunneridae</taxon>
        <taxon>Pentapetalae</taxon>
        <taxon>rosids</taxon>
        <taxon>fabids</taxon>
        <taxon>Malpighiales</taxon>
        <taxon>Linaceae</taxon>
        <taxon>Linum</taxon>
    </lineage>
</organism>
<evidence type="ECO:0000313" key="3">
    <source>
        <dbReference type="Proteomes" id="UP001497516"/>
    </source>
</evidence>
<proteinExistence type="predicted"/>
<keyword evidence="1" id="KW-0812">Transmembrane</keyword>
<evidence type="ECO:0000256" key="1">
    <source>
        <dbReference type="SAM" id="Phobius"/>
    </source>
</evidence>
<name>A0AAV2CCD3_9ROSI</name>
<keyword evidence="1" id="KW-0472">Membrane</keyword>
<evidence type="ECO:0000313" key="2">
    <source>
        <dbReference type="EMBL" id="CAL1354159.1"/>
    </source>
</evidence>
<keyword evidence="1" id="KW-1133">Transmembrane helix</keyword>
<reference evidence="2 3" key="1">
    <citation type="submission" date="2024-04" db="EMBL/GenBank/DDBJ databases">
        <authorList>
            <person name="Fracassetti M."/>
        </authorList>
    </citation>
    <scope>NUCLEOTIDE SEQUENCE [LARGE SCALE GENOMIC DNA]</scope>
</reference>
<protein>
    <submittedName>
        <fullName evidence="2">Uncharacterized protein</fullName>
    </submittedName>
</protein>
<dbReference type="EMBL" id="OZ034813">
    <property type="protein sequence ID" value="CAL1354159.1"/>
    <property type="molecule type" value="Genomic_DNA"/>
</dbReference>
<dbReference type="AlphaFoldDB" id="A0AAV2CCD3"/>